<gene>
    <name evidence="7" type="primary">lolB_6</name>
    <name evidence="7" type="ORF">GALL_269670</name>
</gene>
<dbReference type="Pfam" id="PF03550">
    <property type="entry name" value="LolB"/>
    <property type="match status" value="1"/>
</dbReference>
<dbReference type="GO" id="GO:0015031">
    <property type="term" value="P:protein transport"/>
    <property type="evidence" value="ECO:0007669"/>
    <property type="project" value="UniProtKB-KW"/>
</dbReference>
<organism evidence="7">
    <name type="scientific">mine drainage metagenome</name>
    <dbReference type="NCBI Taxonomy" id="410659"/>
    <lineage>
        <taxon>unclassified sequences</taxon>
        <taxon>metagenomes</taxon>
        <taxon>ecological metagenomes</taxon>
    </lineage>
</organism>
<keyword evidence="5" id="KW-0472">Membrane</keyword>
<keyword evidence="6" id="KW-0143">Chaperone</keyword>
<comment type="caution">
    <text evidence="7">The sequence shown here is derived from an EMBL/GenBank/DDBJ whole genome shotgun (WGS) entry which is preliminary data.</text>
</comment>
<dbReference type="AlphaFoldDB" id="A0A1J5RG78"/>
<evidence type="ECO:0000256" key="6">
    <source>
        <dbReference type="ARBA" id="ARBA00023186"/>
    </source>
</evidence>
<evidence type="ECO:0000256" key="1">
    <source>
        <dbReference type="ARBA" id="ARBA00004442"/>
    </source>
</evidence>
<dbReference type="GO" id="GO:0009279">
    <property type="term" value="C:cell outer membrane"/>
    <property type="evidence" value="ECO:0007669"/>
    <property type="project" value="UniProtKB-SubCell"/>
</dbReference>
<evidence type="ECO:0000256" key="2">
    <source>
        <dbReference type="ARBA" id="ARBA00011245"/>
    </source>
</evidence>
<keyword evidence="4" id="KW-0653">Protein transport</keyword>
<reference evidence="7" key="1">
    <citation type="submission" date="2016-10" db="EMBL/GenBank/DDBJ databases">
        <title>Sequence of Gallionella enrichment culture.</title>
        <authorList>
            <person name="Poehlein A."/>
            <person name="Muehling M."/>
            <person name="Daniel R."/>
        </authorList>
    </citation>
    <scope>NUCLEOTIDE SEQUENCE</scope>
</reference>
<dbReference type="PROSITE" id="PS51257">
    <property type="entry name" value="PROKAR_LIPOPROTEIN"/>
    <property type="match status" value="1"/>
</dbReference>
<evidence type="ECO:0000256" key="5">
    <source>
        <dbReference type="ARBA" id="ARBA00023136"/>
    </source>
</evidence>
<accession>A0A1J5RG78</accession>
<dbReference type="InterPro" id="IPR004565">
    <property type="entry name" value="OM_lipoprot_LolB"/>
</dbReference>
<evidence type="ECO:0000256" key="3">
    <source>
        <dbReference type="ARBA" id="ARBA00022448"/>
    </source>
</evidence>
<comment type="subcellular location">
    <subcellularLocation>
        <location evidence="1">Cell outer membrane</location>
    </subcellularLocation>
</comment>
<dbReference type="SUPFAM" id="SSF89392">
    <property type="entry name" value="Prokaryotic lipoproteins and lipoprotein localization factors"/>
    <property type="match status" value="1"/>
</dbReference>
<dbReference type="Gene3D" id="2.50.20.10">
    <property type="entry name" value="Lipoprotein localisation LolA/LolB/LppX"/>
    <property type="match status" value="1"/>
</dbReference>
<sequence length="203" mass="22219">MRIASLFLLSLLAMLQGCVSAPELKTAPSAATQLLYQQHLQNIALIEQFSLHARIGVQTEGKGFSGSLMWQHDTANDAITLYSPLGNQVASIKKTSNKVTLEEANGKSTSASDTEALTQTVLGWRLPLAGLADWSLGRPTNNDIQDITLDNQGLVNTLKQDGWDIQYLKYAESNGQLLPSKILLKSDKVNLKLLVENWEITAK</sequence>
<keyword evidence="7" id="KW-0449">Lipoprotein</keyword>
<evidence type="ECO:0000256" key="4">
    <source>
        <dbReference type="ARBA" id="ARBA00022927"/>
    </source>
</evidence>
<dbReference type="InterPro" id="IPR029046">
    <property type="entry name" value="LolA/LolB/LppX"/>
</dbReference>
<comment type="subunit">
    <text evidence="2">Monomer.</text>
</comment>
<protein>
    <submittedName>
        <fullName evidence="7">Outer-membrane lipoprotein LolB</fullName>
    </submittedName>
</protein>
<evidence type="ECO:0000313" key="7">
    <source>
        <dbReference type="EMBL" id="OIQ91116.1"/>
    </source>
</evidence>
<name>A0A1J5RG78_9ZZZZ</name>
<dbReference type="HAMAP" id="MF_00233">
    <property type="entry name" value="LolB"/>
    <property type="match status" value="1"/>
</dbReference>
<keyword evidence="3" id="KW-0813">Transport</keyword>
<proteinExistence type="inferred from homology"/>
<dbReference type="EMBL" id="MLJW01000269">
    <property type="protein sequence ID" value="OIQ91116.1"/>
    <property type="molecule type" value="Genomic_DNA"/>
</dbReference>
<dbReference type="NCBIfam" id="TIGR00548">
    <property type="entry name" value="lolB"/>
    <property type="match status" value="1"/>
</dbReference>
<dbReference type="CDD" id="cd16326">
    <property type="entry name" value="LolB"/>
    <property type="match status" value="1"/>
</dbReference>